<keyword evidence="2" id="KW-1185">Reference proteome</keyword>
<sequence>MANQLARANGLDISKHGQTFHKDTDPEVDTMLMGYVKVLHSRTKIWIMSSSTQEAKHICLVASALVLHSTRRRPRALTIDVARCSGASMLILVQEIIIMTCLQG</sequence>
<proteinExistence type="predicted"/>
<dbReference type="OrthoDB" id="10537665at2759"/>
<evidence type="ECO:0000313" key="1">
    <source>
        <dbReference type="EMBL" id="CAD6445163.1"/>
    </source>
</evidence>
<accession>A0A8H2VW49</accession>
<protein>
    <submittedName>
        <fullName evidence="1">8fe57eb1-bf8d-488d-8616-5c94d2f84c79</fullName>
    </submittedName>
</protein>
<comment type="caution">
    <text evidence="1">The sequence shown here is derived from an EMBL/GenBank/DDBJ whole genome shotgun (WGS) entry which is preliminary data.</text>
</comment>
<gene>
    <name evidence="1" type="ORF">SCLTRI_LOCUS4955</name>
</gene>
<dbReference type="EMBL" id="CAJHIA010000014">
    <property type="protein sequence ID" value="CAD6445163.1"/>
    <property type="molecule type" value="Genomic_DNA"/>
</dbReference>
<dbReference type="Proteomes" id="UP000624404">
    <property type="component" value="Unassembled WGS sequence"/>
</dbReference>
<organism evidence="1 2">
    <name type="scientific">Sclerotinia trifoliorum</name>
    <dbReference type="NCBI Taxonomy" id="28548"/>
    <lineage>
        <taxon>Eukaryota</taxon>
        <taxon>Fungi</taxon>
        <taxon>Dikarya</taxon>
        <taxon>Ascomycota</taxon>
        <taxon>Pezizomycotina</taxon>
        <taxon>Leotiomycetes</taxon>
        <taxon>Helotiales</taxon>
        <taxon>Sclerotiniaceae</taxon>
        <taxon>Sclerotinia</taxon>
    </lineage>
</organism>
<reference evidence="1" key="1">
    <citation type="submission" date="2020-10" db="EMBL/GenBank/DDBJ databases">
        <authorList>
            <person name="Kusch S."/>
        </authorList>
    </citation>
    <scope>NUCLEOTIDE SEQUENCE</scope>
    <source>
        <strain evidence="1">SwB9</strain>
    </source>
</reference>
<name>A0A8H2VW49_9HELO</name>
<evidence type="ECO:0000313" key="2">
    <source>
        <dbReference type="Proteomes" id="UP000624404"/>
    </source>
</evidence>
<dbReference type="AlphaFoldDB" id="A0A8H2VW49"/>